<dbReference type="Gene3D" id="2.130.10.10">
    <property type="entry name" value="YVTN repeat-like/Quinoprotein amine dehydrogenase"/>
    <property type="match status" value="1"/>
</dbReference>
<evidence type="ECO:0000313" key="1">
    <source>
        <dbReference type="EMBL" id="MBD3363724.1"/>
    </source>
</evidence>
<name>A0A9D5K8U8_UNCW3</name>
<dbReference type="AlphaFoldDB" id="A0A9D5K8U8"/>
<accession>A0A9D5K8U8</accession>
<dbReference type="InterPro" id="IPR015943">
    <property type="entry name" value="WD40/YVTN_repeat-like_dom_sf"/>
</dbReference>
<evidence type="ECO:0000313" key="2">
    <source>
        <dbReference type="Proteomes" id="UP000630660"/>
    </source>
</evidence>
<dbReference type="SUPFAM" id="SSF63829">
    <property type="entry name" value="Calcium-dependent phosphotriesterase"/>
    <property type="match status" value="1"/>
</dbReference>
<reference evidence="1" key="1">
    <citation type="submission" date="2019-11" db="EMBL/GenBank/DDBJ databases">
        <title>Microbial mats filling the niche in hypersaline microbial mats.</title>
        <authorList>
            <person name="Wong H.L."/>
            <person name="Macleod F.I."/>
            <person name="White R.A. III"/>
            <person name="Burns B.P."/>
        </authorList>
    </citation>
    <scope>NUCLEOTIDE SEQUENCE</scope>
    <source>
        <strain evidence="1">Bin_327</strain>
    </source>
</reference>
<dbReference type="EMBL" id="WJKJ01000022">
    <property type="protein sequence ID" value="MBD3363724.1"/>
    <property type="molecule type" value="Genomic_DNA"/>
</dbReference>
<dbReference type="Proteomes" id="UP000630660">
    <property type="component" value="Unassembled WGS sequence"/>
</dbReference>
<protein>
    <submittedName>
        <fullName evidence="1">Uncharacterized protein</fullName>
    </submittedName>
</protein>
<sequence length="468" mass="53686">MGIMLVLLAYIYDPADWQHYPDFNEIRNFTADAFHTVYAVTSNAILELDEQSNLPGKVYTSGQRLPTPIHLALFDNDRHYFWIATEQNLLYTFPVIGGFPSRIPVSNNGSVERIGLDEKYVYFDFGSAVTAINKYTQSEEQASPGGNVTWVYSAPTSDIRDKYPFLAPWFITDIEMYPFNRVFLHRTKAYVSAPGYGYIVYSTQGWQELTRYRGLKTTGVHSLFTTDGSLYAVGLNGISELSFDEETFVFHRFDNWGTTKYETPIWSKGAYSKLRRINFHKFRLIDDYLFLLEGEDAYVLNIPSGKLSDIVTNRWIYDVDFHEDTLFFATDEGVFYTSLPDEIPTPLSDERTKLTADDVYGIVRGEGARYFWTGRMLVKQSPEGWKYYTRPSYLPAPQEAIAGRDSLIILGGEDGLVIYNPEDYFERRLTKEEGLLSNKVTALHLQDDYLWIATDAGLQRFDLNAVLP</sequence>
<organism evidence="1 2">
    <name type="scientific">candidate division WOR-3 bacterium</name>
    <dbReference type="NCBI Taxonomy" id="2052148"/>
    <lineage>
        <taxon>Bacteria</taxon>
        <taxon>Bacteria division WOR-3</taxon>
    </lineage>
</organism>
<proteinExistence type="predicted"/>
<comment type="caution">
    <text evidence="1">The sequence shown here is derived from an EMBL/GenBank/DDBJ whole genome shotgun (WGS) entry which is preliminary data.</text>
</comment>
<gene>
    <name evidence="1" type="ORF">GF359_00760</name>
</gene>